<dbReference type="KEGG" id="ares:IWH25_00255"/>
<evidence type="ECO:0000313" key="1">
    <source>
        <dbReference type="EMBL" id="QRJ63829.1"/>
    </source>
</evidence>
<dbReference type="Proteomes" id="UP000663444">
    <property type="component" value="Chromosome"/>
</dbReference>
<dbReference type="EMBL" id="CP064781">
    <property type="protein sequence ID" value="QRJ63829.1"/>
    <property type="molecule type" value="Genomic_DNA"/>
</dbReference>
<organism evidence="1 2">
    <name type="scientific">Azospira restricta</name>
    <dbReference type="NCBI Taxonomy" id="404405"/>
    <lineage>
        <taxon>Bacteria</taxon>
        <taxon>Pseudomonadati</taxon>
        <taxon>Pseudomonadota</taxon>
        <taxon>Betaproteobacteria</taxon>
        <taxon>Rhodocyclales</taxon>
        <taxon>Rhodocyclaceae</taxon>
        <taxon>Azospira</taxon>
    </lineage>
</organism>
<gene>
    <name evidence="1" type="ORF">IWH25_00255</name>
</gene>
<name>A0A974Y3D8_9RHOO</name>
<sequence>MNASSESCPVTLQRRQVIEFEIAGGDSILCVSGCLWGTFTDSNEDIVLMPGQSFSAERPGCLVVQGLGISSLRLIRCAKTRSAGFVANLAHQWFARARDGEFAA</sequence>
<dbReference type="RefSeq" id="WP_203387361.1">
    <property type="nucleotide sequence ID" value="NZ_CP064781.1"/>
</dbReference>
<evidence type="ECO:0000313" key="2">
    <source>
        <dbReference type="Proteomes" id="UP000663444"/>
    </source>
</evidence>
<accession>A0A974Y3D8</accession>
<dbReference type="InterPro" id="IPR021317">
    <property type="entry name" value="DUF2917"/>
</dbReference>
<keyword evidence="2" id="KW-1185">Reference proteome</keyword>
<proteinExistence type="predicted"/>
<protein>
    <submittedName>
        <fullName evidence="1">DUF2917 domain-containing protein</fullName>
    </submittedName>
</protein>
<dbReference type="Pfam" id="PF11142">
    <property type="entry name" value="DUF2917"/>
    <property type="match status" value="1"/>
</dbReference>
<reference evidence="1" key="1">
    <citation type="submission" date="2020-11" db="EMBL/GenBank/DDBJ databases">
        <title>Azospira restricta DSM 18626 genome sequence.</title>
        <authorList>
            <person name="Moe W.M."/>
        </authorList>
    </citation>
    <scope>NUCLEOTIDE SEQUENCE</scope>
    <source>
        <strain evidence="1">DSM 18626</strain>
    </source>
</reference>
<dbReference type="AlphaFoldDB" id="A0A974Y3D8"/>